<organism evidence="1 2">
    <name type="scientific">Citrus unshiu</name>
    <name type="common">Satsuma mandarin</name>
    <name type="synonym">Citrus nobilis var. unshiu</name>
    <dbReference type="NCBI Taxonomy" id="55188"/>
    <lineage>
        <taxon>Eukaryota</taxon>
        <taxon>Viridiplantae</taxon>
        <taxon>Streptophyta</taxon>
        <taxon>Embryophyta</taxon>
        <taxon>Tracheophyta</taxon>
        <taxon>Spermatophyta</taxon>
        <taxon>Magnoliopsida</taxon>
        <taxon>eudicotyledons</taxon>
        <taxon>Gunneridae</taxon>
        <taxon>Pentapetalae</taxon>
        <taxon>rosids</taxon>
        <taxon>malvids</taxon>
        <taxon>Sapindales</taxon>
        <taxon>Rutaceae</taxon>
        <taxon>Aurantioideae</taxon>
        <taxon>Citrus</taxon>
    </lineage>
</organism>
<sequence length="54" mass="6394">MYGLSSKILKNLVMIIALQHHTFKGKVANLCHHNQILPFRSLQHQHLLVYHHFH</sequence>
<gene>
    <name evidence="1" type="ORF">CUMW_188030</name>
</gene>
<proteinExistence type="predicted"/>
<keyword evidence="2" id="KW-1185">Reference proteome</keyword>
<evidence type="ECO:0000313" key="1">
    <source>
        <dbReference type="EMBL" id="GAY58575.1"/>
    </source>
</evidence>
<accession>A0A2H5Q2Q4</accession>
<dbReference type="EMBL" id="BDQV01000187">
    <property type="protein sequence ID" value="GAY58575.1"/>
    <property type="molecule type" value="Genomic_DNA"/>
</dbReference>
<reference evidence="1 2" key="1">
    <citation type="journal article" date="2017" name="Front. Genet.">
        <title>Draft sequencing of the heterozygous diploid genome of Satsuma (Citrus unshiu Marc.) using a hybrid assembly approach.</title>
        <authorList>
            <person name="Shimizu T."/>
            <person name="Tanizawa Y."/>
            <person name="Mochizuki T."/>
            <person name="Nagasaki H."/>
            <person name="Yoshioka T."/>
            <person name="Toyoda A."/>
            <person name="Fujiyama A."/>
            <person name="Kaminuma E."/>
            <person name="Nakamura Y."/>
        </authorList>
    </citation>
    <scope>NUCLEOTIDE SEQUENCE [LARGE SCALE GENOMIC DNA]</scope>
    <source>
        <strain evidence="2">cv. Miyagawa wase</strain>
    </source>
</reference>
<dbReference type="Proteomes" id="UP000236630">
    <property type="component" value="Unassembled WGS sequence"/>
</dbReference>
<dbReference type="AlphaFoldDB" id="A0A2H5Q2Q4"/>
<protein>
    <submittedName>
        <fullName evidence="1">Uncharacterized protein</fullName>
    </submittedName>
</protein>
<comment type="caution">
    <text evidence="1">The sequence shown here is derived from an EMBL/GenBank/DDBJ whole genome shotgun (WGS) entry which is preliminary data.</text>
</comment>
<name>A0A2H5Q2Q4_CITUN</name>
<evidence type="ECO:0000313" key="2">
    <source>
        <dbReference type="Proteomes" id="UP000236630"/>
    </source>
</evidence>